<gene>
    <name evidence="2" type="ORF">G3569_07775</name>
</gene>
<accession>A0A6M1TI13</accession>
<reference evidence="2 3" key="1">
    <citation type="submission" date="2020-02" db="EMBL/GenBank/DDBJ databases">
        <title>Aliifodinibius halophilus 2W32, complete genome.</title>
        <authorList>
            <person name="Li Y."/>
            <person name="Wu S."/>
        </authorList>
    </citation>
    <scope>NUCLEOTIDE SEQUENCE [LARGE SCALE GENOMIC DNA]</scope>
    <source>
        <strain evidence="2 3">2W32</strain>
    </source>
</reference>
<feature type="domain" description="4Fe-4S ferredoxin-type" evidence="1">
    <location>
        <begin position="829"/>
        <end position="860"/>
    </location>
</feature>
<keyword evidence="3" id="KW-1185">Reference proteome</keyword>
<dbReference type="NCBIfam" id="TIGR04519">
    <property type="entry name" value="MoCo_extend_TAT"/>
    <property type="match status" value="1"/>
</dbReference>
<dbReference type="Gene3D" id="3.30.70.20">
    <property type="match status" value="2"/>
</dbReference>
<feature type="domain" description="4Fe-4S ferredoxin-type" evidence="1">
    <location>
        <begin position="774"/>
        <end position="804"/>
    </location>
</feature>
<dbReference type="RefSeq" id="WP_165267782.1">
    <property type="nucleotide sequence ID" value="NZ_JAALLS010000008.1"/>
</dbReference>
<evidence type="ECO:0000313" key="3">
    <source>
        <dbReference type="Proteomes" id="UP000479132"/>
    </source>
</evidence>
<dbReference type="EMBL" id="JAALLS010000008">
    <property type="protein sequence ID" value="NGP88250.1"/>
    <property type="molecule type" value="Genomic_DNA"/>
</dbReference>
<dbReference type="PANTHER" id="PTHR42783:SF3">
    <property type="entry name" value="GLUTAMATE SYNTHASE [NADPH] SMALL CHAIN-RELATED"/>
    <property type="match status" value="1"/>
</dbReference>
<feature type="domain" description="4Fe-4S ferredoxin-type" evidence="1">
    <location>
        <begin position="861"/>
        <end position="890"/>
    </location>
</feature>
<dbReference type="Proteomes" id="UP000479132">
    <property type="component" value="Unassembled WGS sequence"/>
</dbReference>
<sequence length="1016" mass="113291">MSEDVKNPNYWKSLGELARNDEYEKFVEREFPENATELNDEVSRRSFLRVMGASIALAGFAACRRPVQKIMPYSKMPEDVVPGKPLYYASAMPFQGALDGIVVENNEGRPSKIEGNELHPSSNGNTSIFGQAAILNMFDPDRSRKVRKDGEQSSVSAFAKFCSEHFADTSQNIAFISEANSSPTYNRLKEQALDKFSNAQWVTYEAFGEDNALEGTNIAFGQRLRTVNHYDKAETIVSFDHDFLNPAGDNNSVQNTKQFTDGRDVTSPEDEMSRFYAIESTFSLTGSNADNRLRVKSGEIDLFIYALAAELAKSVNGLSAFSGYTNKFSDHEWIPVLAEELLENQGESILTVGRDHKPALHAAVAAMNVALNNAEETVTYHDVPHIDNHNNNEAFAEVVESLENGNIDTVVLVGTNPAFTAPADLNFSDALSNAGQVIHLSEYYNETSKLANWHINRAHFLEAWGDGYSYSGTRSIIQPQIEPLYSGVSEIEFLSTVLNGEKPKGYDLVQHTWKDFYSSDFKAQWRKALHDGIADDTGFPTKSVDISRTFNNRVSDFLGNASTAEGMELVIRTDSTVFDGRFANNGWLQELPKPMTKITWDNVALMSKKTADELGVEEAGLGKAEVEMIAITVDGTTVEMPAWVQPGHADDSITITVGYGREGVGRVANKSGFDTYPLRTTDNMHFASDVSVEKTGQMYEVACTQDHNTMEGRSLLRHATLQEYREDPHFSSYESSYDAEMPGVAFAEEHGEDDPLSIFNPIDEQEYPDDQPQWGMSIDLNACTGCGVCTIACTAENNIPVVGKREVNRGREMHWIRNDRYFDGDVNNPKALHQPVPCMHCEMAPCEQVCPVAATTHSEDGMNQMAYNRCIGTRYCANNCPYKVRRFNFFNYTKEFLTGGDDPEIIQMAMNPEVTIRFRGVMEKCTYCVQRVNRAKINRDIETDGATQKPEDGAVETACQQACPADAIYFGDLTDPESEVVKTKKNNRNYLLLEELNTRPRTSYLSELSNPNPKLA</sequence>
<name>A0A6M1TI13_9BACT</name>
<dbReference type="SUPFAM" id="SSF53706">
    <property type="entry name" value="Formate dehydrogenase/DMSO reductase, domains 1-3"/>
    <property type="match status" value="1"/>
</dbReference>
<dbReference type="Gene3D" id="3.40.50.740">
    <property type="match status" value="1"/>
</dbReference>
<dbReference type="SUPFAM" id="SSF54862">
    <property type="entry name" value="4Fe-4S ferredoxins"/>
    <property type="match status" value="1"/>
</dbReference>
<proteinExistence type="predicted"/>
<dbReference type="AlphaFoldDB" id="A0A6M1TI13"/>
<comment type="caution">
    <text evidence="2">The sequence shown here is derived from an EMBL/GenBank/DDBJ whole genome shotgun (WGS) entry which is preliminary data.</text>
</comment>
<dbReference type="CDD" id="cd02784">
    <property type="entry name" value="MopB_CT_PHLH"/>
    <property type="match status" value="1"/>
</dbReference>
<evidence type="ECO:0000259" key="1">
    <source>
        <dbReference type="PROSITE" id="PS51379"/>
    </source>
</evidence>
<dbReference type="Pfam" id="PF13247">
    <property type="entry name" value="Fer4_11"/>
    <property type="match status" value="1"/>
</dbReference>
<protein>
    <submittedName>
        <fullName evidence="2">TAT-variant-translocated molybdopterin oxidoreductase</fullName>
    </submittedName>
</protein>
<dbReference type="CDD" id="cd10551">
    <property type="entry name" value="PsrB"/>
    <property type="match status" value="1"/>
</dbReference>
<evidence type="ECO:0000313" key="2">
    <source>
        <dbReference type="EMBL" id="NGP88250.1"/>
    </source>
</evidence>
<dbReference type="PROSITE" id="PS51379">
    <property type="entry name" value="4FE4S_FER_2"/>
    <property type="match status" value="3"/>
</dbReference>
<dbReference type="InterPro" id="IPR030948">
    <property type="entry name" value="TAT_var_transloc_signal_dom"/>
</dbReference>
<dbReference type="PANTHER" id="PTHR42783">
    <property type="entry name" value="GLUTAMATE SYNTHASE [NADPH] SMALL CHAIN"/>
    <property type="match status" value="1"/>
</dbReference>
<dbReference type="InterPro" id="IPR017896">
    <property type="entry name" value="4Fe4S_Fe-S-bd"/>
</dbReference>
<organism evidence="2 3">
    <name type="scientific">Fodinibius halophilus</name>
    <dbReference type="NCBI Taxonomy" id="1736908"/>
    <lineage>
        <taxon>Bacteria</taxon>
        <taxon>Pseudomonadati</taxon>
        <taxon>Balneolota</taxon>
        <taxon>Balneolia</taxon>
        <taxon>Balneolales</taxon>
        <taxon>Balneolaceae</taxon>
        <taxon>Fodinibius</taxon>
    </lineage>
</organism>